<dbReference type="InterPro" id="IPR021309">
    <property type="entry name" value="YgaP-like_TM"/>
</dbReference>
<keyword evidence="1" id="KW-0472">Membrane</keyword>
<feature type="transmembrane region" description="Helical" evidence="1">
    <location>
        <begin position="36"/>
        <end position="61"/>
    </location>
</feature>
<evidence type="ECO:0000313" key="3">
    <source>
        <dbReference type="EMBL" id="CUQ65616.1"/>
    </source>
</evidence>
<dbReference type="EMBL" id="LN885086">
    <property type="protein sequence ID" value="CUQ65616.1"/>
    <property type="molecule type" value="Genomic_DNA"/>
</dbReference>
<keyword evidence="4" id="KW-1185">Reference proteome</keyword>
<dbReference type="OrthoDB" id="9802789at2"/>
<evidence type="ECO:0000256" key="1">
    <source>
        <dbReference type="SAM" id="Phobius"/>
    </source>
</evidence>
<sequence length="72" mass="7361">MTCNVGGIERPIRIVMGLLLIGVGALAELPPVGMGITLTVGVVLLVTGAIQYCPLTALLGINTCRPSSDAKK</sequence>
<evidence type="ECO:0000313" key="4">
    <source>
        <dbReference type="Proteomes" id="UP000066284"/>
    </source>
</evidence>
<dbReference type="RefSeq" id="WP_062483126.1">
    <property type="nucleotide sequence ID" value="NZ_LN885086.1"/>
</dbReference>
<dbReference type="Pfam" id="PF11127">
    <property type="entry name" value="YgaP-like_TM"/>
    <property type="match status" value="1"/>
</dbReference>
<dbReference type="Proteomes" id="UP000066284">
    <property type="component" value="Chromosome 1"/>
</dbReference>
<feature type="transmembrane region" description="Helical" evidence="1">
    <location>
        <begin position="12"/>
        <end position="30"/>
    </location>
</feature>
<feature type="domain" description="Inner membrane protein YgaP-like transmembrane" evidence="2">
    <location>
        <begin position="1"/>
        <end position="66"/>
    </location>
</feature>
<evidence type="ECO:0000259" key="2">
    <source>
        <dbReference type="Pfam" id="PF11127"/>
    </source>
</evidence>
<proteinExistence type="predicted"/>
<reference evidence="4" key="1">
    <citation type="submission" date="2015-09" db="EMBL/GenBank/DDBJ databases">
        <authorList>
            <person name="Daims H."/>
        </authorList>
    </citation>
    <scope>NUCLEOTIDE SEQUENCE [LARGE SCALE GENOMIC DNA]</scope>
</reference>
<keyword evidence="1" id="KW-0812">Transmembrane</keyword>
<protein>
    <recommendedName>
        <fullName evidence="2">Inner membrane protein YgaP-like transmembrane domain-containing protein</fullName>
    </recommendedName>
</protein>
<name>A0A0S4KQP4_9BACT</name>
<dbReference type="STRING" id="1715989.NITINOP_0641"/>
<accession>A0A0S4KQP4</accession>
<gene>
    <name evidence="3" type="ORF">NITINOP_0641</name>
</gene>
<organism evidence="3 4">
    <name type="scientific">Candidatus Nitrospira inopinata</name>
    <dbReference type="NCBI Taxonomy" id="1715989"/>
    <lineage>
        <taxon>Bacteria</taxon>
        <taxon>Pseudomonadati</taxon>
        <taxon>Nitrospirota</taxon>
        <taxon>Nitrospiria</taxon>
        <taxon>Nitrospirales</taxon>
        <taxon>Nitrospiraceae</taxon>
        <taxon>Nitrospira</taxon>
    </lineage>
</organism>
<dbReference type="AlphaFoldDB" id="A0A0S4KQP4"/>
<keyword evidence="1" id="KW-1133">Transmembrane helix</keyword>
<dbReference type="KEGG" id="nio:NITINOP_0641"/>